<dbReference type="Gene3D" id="3.40.50.300">
    <property type="entry name" value="P-loop containing nucleotide triphosphate hydrolases"/>
    <property type="match status" value="1"/>
</dbReference>
<keyword evidence="5" id="KW-1185">Reference proteome</keyword>
<sequence length="383" mass="44573">MSTDKEKIIDIFCKKFLVVEKTPNSFSEILNMNPSVLKECKNEYGEKLKKYKITQIRDFVKLKSEKIKKIAKETSISEELFEKWILTAELLSRAWKKRSLYLKKSKQKIIVLGLNNAGKTSMLESLKGKTKFGDITNLPPTKGVDIQKIEVENFNLTIWDFGGQEFHRQDYLKNPEEFFLHIDLIIYVIDIQDSERFDESIEYFDKILDIVSYFKENPYVLVLLHKSDPDIRQEVDFQINLEMISEIISTSLNEKKFSFELIQSSIYNFYANEPEFAKSFKQFFGPDKIAKNLEEQVSILSEMVIKLNSSIMNQFQELKGIIGGSNLGKIPSTKNIEVKSSNKQIVQPPPPPPKKKVQQKVKPNRNDVMSELRKVFKLRNLTE</sequence>
<organism evidence="4 5">
    <name type="scientific">Promethearchaeum syntrophicum</name>
    <dbReference type="NCBI Taxonomy" id="2594042"/>
    <lineage>
        <taxon>Archaea</taxon>
        <taxon>Promethearchaeati</taxon>
        <taxon>Promethearchaeota</taxon>
        <taxon>Promethearchaeia</taxon>
        <taxon>Promethearchaeales</taxon>
        <taxon>Promethearchaeaceae</taxon>
        <taxon>Promethearchaeum</taxon>
    </lineage>
</organism>
<reference evidence="4 5" key="2">
    <citation type="journal article" date="2024" name="Int. J. Syst. Evol. Microbiol.">
        <title>Promethearchaeum syntrophicum gen. nov., sp. nov., an anaerobic, obligately syntrophic archaeon, the first isolate of the lineage 'Asgard' archaea, and proposal of the new archaeal phylum Promethearchaeota phyl. nov. and kingdom Promethearchaeati regn. nov.</title>
        <authorList>
            <person name="Imachi H."/>
            <person name="Nobu M.K."/>
            <person name="Kato S."/>
            <person name="Takaki Y."/>
            <person name="Miyazaki M."/>
            <person name="Miyata M."/>
            <person name="Ogawara M."/>
            <person name="Saito Y."/>
            <person name="Sakai S."/>
            <person name="Tahara Y.O."/>
            <person name="Takano Y."/>
            <person name="Tasumi E."/>
            <person name="Uematsu K."/>
            <person name="Yoshimura T."/>
            <person name="Itoh T."/>
            <person name="Ohkuma M."/>
            <person name="Takai K."/>
        </authorList>
    </citation>
    <scope>NUCLEOTIDE SEQUENCE [LARGE SCALE GENOMIC DNA]</scope>
    <source>
        <strain evidence="4 5">MK-D1</strain>
    </source>
</reference>
<dbReference type="GO" id="GO:0005525">
    <property type="term" value="F:GTP binding"/>
    <property type="evidence" value="ECO:0007669"/>
    <property type="project" value="UniProtKB-KW"/>
</dbReference>
<evidence type="ECO:0000256" key="2">
    <source>
        <dbReference type="ARBA" id="ARBA00023134"/>
    </source>
</evidence>
<dbReference type="SUPFAM" id="SSF52540">
    <property type="entry name" value="P-loop containing nucleoside triphosphate hydrolases"/>
    <property type="match status" value="1"/>
</dbReference>
<dbReference type="GO" id="GO:0003924">
    <property type="term" value="F:GTPase activity"/>
    <property type="evidence" value="ECO:0007669"/>
    <property type="project" value="InterPro"/>
</dbReference>
<dbReference type="RefSeq" id="WP_147663504.1">
    <property type="nucleotide sequence ID" value="NZ_CP042905.2"/>
</dbReference>
<dbReference type="InterPro" id="IPR006689">
    <property type="entry name" value="Small_GTPase_ARF/SAR"/>
</dbReference>
<dbReference type="InterPro" id="IPR027417">
    <property type="entry name" value="P-loop_NTPase"/>
</dbReference>
<evidence type="ECO:0000313" key="5">
    <source>
        <dbReference type="Proteomes" id="UP000321408"/>
    </source>
</evidence>
<dbReference type="AlphaFoldDB" id="A0A5B9DCX8"/>
<evidence type="ECO:0000313" key="4">
    <source>
        <dbReference type="EMBL" id="QEE16620.1"/>
    </source>
</evidence>
<accession>A0A5B9DCX8</accession>
<dbReference type="InterPro" id="IPR044612">
    <property type="entry name" value="ARL2/3"/>
</dbReference>
<dbReference type="Proteomes" id="UP000321408">
    <property type="component" value="Chromosome"/>
</dbReference>
<keyword evidence="2" id="KW-0342">GTP-binding</keyword>
<dbReference type="SMART" id="SM00178">
    <property type="entry name" value="SAR"/>
    <property type="match status" value="1"/>
</dbReference>
<dbReference type="GeneID" id="41330436"/>
<dbReference type="PANTHER" id="PTHR45697">
    <property type="entry name" value="ADP-RIBOSYLATION FACTOR-LIKE PROTEIN 2-RELATED"/>
    <property type="match status" value="1"/>
</dbReference>
<dbReference type="EMBL" id="CP042905">
    <property type="protein sequence ID" value="QEE16620.1"/>
    <property type="molecule type" value="Genomic_DNA"/>
</dbReference>
<protein>
    <submittedName>
        <fullName evidence="4">ADP-ribosylation factor-like protein</fullName>
    </submittedName>
</protein>
<proteinExistence type="predicted"/>
<dbReference type="KEGG" id="psyt:DSAG12_02450"/>
<evidence type="ECO:0000256" key="3">
    <source>
        <dbReference type="SAM" id="MobiDB-lite"/>
    </source>
</evidence>
<feature type="compositionally biased region" description="Basic residues" evidence="3">
    <location>
        <begin position="353"/>
        <end position="363"/>
    </location>
</feature>
<keyword evidence="1" id="KW-0547">Nucleotide-binding</keyword>
<dbReference type="PROSITE" id="PS51417">
    <property type="entry name" value="ARF"/>
    <property type="match status" value="1"/>
</dbReference>
<feature type="region of interest" description="Disordered" evidence="3">
    <location>
        <begin position="338"/>
        <end position="364"/>
    </location>
</feature>
<gene>
    <name evidence="4" type="ORF">DSAG12_02450</name>
</gene>
<evidence type="ECO:0000256" key="1">
    <source>
        <dbReference type="ARBA" id="ARBA00022741"/>
    </source>
</evidence>
<name>A0A5B9DCX8_9ARCH</name>
<dbReference type="SMART" id="SM00177">
    <property type="entry name" value="ARF"/>
    <property type="match status" value="1"/>
</dbReference>
<dbReference type="OrthoDB" id="49590at2157"/>
<dbReference type="Pfam" id="PF00025">
    <property type="entry name" value="Arf"/>
    <property type="match status" value="1"/>
</dbReference>
<reference evidence="4 5" key="1">
    <citation type="journal article" date="2020" name="Nature">
        <title>Isolation of an archaeon at the prokaryote-eukaryote interface.</title>
        <authorList>
            <person name="Imachi H."/>
            <person name="Nobu M.K."/>
            <person name="Nakahara N."/>
            <person name="Morono Y."/>
            <person name="Ogawara M."/>
            <person name="Takaki Y."/>
            <person name="Takano Y."/>
            <person name="Uematsu K."/>
            <person name="Ikuta T."/>
            <person name="Ito M."/>
            <person name="Matsui Y."/>
            <person name="Miyazaki M."/>
            <person name="Murata K."/>
            <person name="Saito Y."/>
            <person name="Sakai S."/>
            <person name="Song C."/>
            <person name="Tasumi E."/>
            <person name="Yamanaka Y."/>
            <person name="Yamaguchi T."/>
            <person name="Kamagata Y."/>
            <person name="Tamaki H."/>
            <person name="Takai K."/>
        </authorList>
    </citation>
    <scope>NUCLEOTIDE SEQUENCE [LARGE SCALE GENOMIC DNA]</scope>
    <source>
        <strain evidence="4 5">MK-D1</strain>
    </source>
</reference>